<comment type="caution">
    <text evidence="1">The sequence shown here is derived from an EMBL/GenBank/DDBJ whole genome shotgun (WGS) entry which is preliminary data.</text>
</comment>
<name>A0ABQ9IM14_9NEOP</name>
<sequence>MQHHGRPPPCFPIDRRAKMTLRTERPLMLTGIFNIGENSINFRLVSTIDHSLDMSSNKWMNRSNFTELSTLGMFNKRRPHAVSVISVVHGELPRKLLRRIRPGLPRQCPSRRVIHVNCFRARGAAAASGRCVEMHSSVITLATPSVAHRMRKRKRRKGPRWCSGLTTCIPPGRIGTNSRRGRTRIFGKWESCRTMPLVGGSSQGFHVSTHHFYSDDAPYRSHFTFFGSQDSNPVQRNSVTYVRTTSTYMYSTRAREEMRVIAVSMERRRNERAGGNGRFPRKPADNYIRTQLKIWALRFFLDKSLYRSIAATTTTKLVSTVVVAVLLCPQRKTAYIDRSGQVLSFCAKISALVAPESRDTTGGNFHPRPKSPRGQPHLLHQCAETQGHAHIVVVHSIEQELVYAAPVDDVGTLHNRIMTGCEAIGNFLKISQRIRMSIQRRAAIQLMLISIHSETSYIYVWVSSSLAMSIDVKSLAISIGSGRAAVEVLAPSFTERAASTLRRSRNRLSRSAPDIGASV</sequence>
<protein>
    <submittedName>
        <fullName evidence="1">Uncharacterized protein</fullName>
    </submittedName>
</protein>
<dbReference type="EMBL" id="JARBHB010000001">
    <property type="protein sequence ID" value="KAJ8897733.1"/>
    <property type="molecule type" value="Genomic_DNA"/>
</dbReference>
<evidence type="ECO:0000313" key="2">
    <source>
        <dbReference type="Proteomes" id="UP001159363"/>
    </source>
</evidence>
<proteinExistence type="predicted"/>
<dbReference type="Proteomes" id="UP001159363">
    <property type="component" value="Chromosome 1"/>
</dbReference>
<reference evidence="1 2" key="1">
    <citation type="submission" date="2023-02" db="EMBL/GenBank/DDBJ databases">
        <title>LHISI_Scaffold_Assembly.</title>
        <authorList>
            <person name="Stuart O.P."/>
            <person name="Cleave R."/>
            <person name="Magrath M.J.L."/>
            <person name="Mikheyev A.S."/>
        </authorList>
    </citation>
    <scope>NUCLEOTIDE SEQUENCE [LARGE SCALE GENOMIC DNA]</scope>
    <source>
        <strain evidence="1">Daus_M_001</strain>
        <tissue evidence="1">Leg muscle</tissue>
    </source>
</reference>
<evidence type="ECO:0000313" key="1">
    <source>
        <dbReference type="EMBL" id="KAJ8897733.1"/>
    </source>
</evidence>
<keyword evidence="2" id="KW-1185">Reference proteome</keyword>
<accession>A0ABQ9IM14</accession>
<gene>
    <name evidence="1" type="ORF">PR048_003083</name>
</gene>
<organism evidence="1 2">
    <name type="scientific">Dryococelus australis</name>
    <dbReference type="NCBI Taxonomy" id="614101"/>
    <lineage>
        <taxon>Eukaryota</taxon>
        <taxon>Metazoa</taxon>
        <taxon>Ecdysozoa</taxon>
        <taxon>Arthropoda</taxon>
        <taxon>Hexapoda</taxon>
        <taxon>Insecta</taxon>
        <taxon>Pterygota</taxon>
        <taxon>Neoptera</taxon>
        <taxon>Polyneoptera</taxon>
        <taxon>Phasmatodea</taxon>
        <taxon>Verophasmatodea</taxon>
        <taxon>Anareolatae</taxon>
        <taxon>Phasmatidae</taxon>
        <taxon>Eurycanthinae</taxon>
        <taxon>Dryococelus</taxon>
    </lineage>
</organism>